<dbReference type="Pfam" id="PF09918">
    <property type="entry name" value="DUF2148"/>
    <property type="match status" value="1"/>
</dbReference>
<dbReference type="PANTHER" id="PTHR40101:SF1">
    <property type="entry name" value="4FE-4S DOMAIN-CONTAINING PROTEIN"/>
    <property type="match status" value="1"/>
</dbReference>
<evidence type="ECO:0000256" key="4">
    <source>
        <dbReference type="ARBA" id="ARBA00023014"/>
    </source>
</evidence>
<keyword evidence="1" id="KW-0004">4Fe-4S</keyword>
<keyword evidence="3" id="KW-0408">Iron</keyword>
<dbReference type="Proteomes" id="UP001273136">
    <property type="component" value="Unassembled WGS sequence"/>
</dbReference>
<dbReference type="GO" id="GO:0051539">
    <property type="term" value="F:4 iron, 4 sulfur cluster binding"/>
    <property type="evidence" value="ECO:0007669"/>
    <property type="project" value="UniProtKB-KW"/>
</dbReference>
<keyword evidence="2" id="KW-0479">Metal-binding</keyword>
<name>A0AAE4SAX3_9EURY</name>
<sequence length="184" mass="19769">MVSETEVVKSVAGLMVVAARTAPKAMGFDSIIATVVYGNDIARLATEMEEYAKEKGVGYFSDNAKQIRKCDAIVLIGVKGWMVVGANCGGCGYHTCKEFTKAVRSHPPTEYSEYPGPNCVIKVTDLGVALGSAVKCASQNNVDNRIMYTVGVVAQRLHLMDACTMVYGIPLNSSGKNIFYPTKI</sequence>
<organism evidence="6 7">
    <name type="scientific">Methanorbis furvi</name>
    <dbReference type="NCBI Taxonomy" id="3028299"/>
    <lineage>
        <taxon>Archaea</taxon>
        <taxon>Methanobacteriati</taxon>
        <taxon>Methanobacteriota</taxon>
        <taxon>Stenosarchaea group</taxon>
        <taxon>Methanomicrobia</taxon>
        <taxon>Methanomicrobiales</taxon>
        <taxon>Methanocorpusculaceae</taxon>
        <taxon>Methanorbis</taxon>
    </lineage>
</organism>
<evidence type="ECO:0000259" key="5">
    <source>
        <dbReference type="PROSITE" id="PS51656"/>
    </source>
</evidence>
<proteinExistence type="predicted"/>
<keyword evidence="4" id="KW-0411">Iron-sulfur</keyword>
<dbReference type="GO" id="GO:0046872">
    <property type="term" value="F:metal ion binding"/>
    <property type="evidence" value="ECO:0007669"/>
    <property type="project" value="UniProtKB-KW"/>
</dbReference>
<dbReference type="PROSITE" id="PS51656">
    <property type="entry name" value="4FE4S"/>
    <property type="match status" value="1"/>
</dbReference>
<dbReference type="InterPro" id="IPR007202">
    <property type="entry name" value="4Fe-4S_dom"/>
</dbReference>
<feature type="domain" description="4Fe-4S" evidence="5">
    <location>
        <begin position="69"/>
        <end position="136"/>
    </location>
</feature>
<dbReference type="EMBL" id="JAWDKA010000001">
    <property type="protein sequence ID" value="MDV0440915.1"/>
    <property type="molecule type" value="Genomic_DNA"/>
</dbReference>
<evidence type="ECO:0000256" key="1">
    <source>
        <dbReference type="ARBA" id="ARBA00022485"/>
    </source>
</evidence>
<accession>A0AAE4SAX3</accession>
<dbReference type="PANTHER" id="PTHR40101">
    <property type="entry name" value="CONSERVED PROTEIN"/>
    <property type="match status" value="1"/>
</dbReference>
<evidence type="ECO:0000313" key="7">
    <source>
        <dbReference type="Proteomes" id="UP001273136"/>
    </source>
</evidence>
<keyword evidence="7" id="KW-1185">Reference proteome</keyword>
<protein>
    <recommendedName>
        <fullName evidence="5">4Fe-4S domain-containing protein</fullName>
    </recommendedName>
</protein>
<dbReference type="Pfam" id="PF04060">
    <property type="entry name" value="FeS"/>
    <property type="match status" value="1"/>
</dbReference>
<dbReference type="InterPro" id="IPR019224">
    <property type="entry name" value="DUF2148"/>
</dbReference>
<evidence type="ECO:0000256" key="2">
    <source>
        <dbReference type="ARBA" id="ARBA00022723"/>
    </source>
</evidence>
<evidence type="ECO:0000313" key="6">
    <source>
        <dbReference type="EMBL" id="MDV0440915.1"/>
    </source>
</evidence>
<dbReference type="AlphaFoldDB" id="A0AAE4SAX3"/>
<gene>
    <name evidence="6" type="ORF">McpAg1_00920</name>
</gene>
<evidence type="ECO:0000256" key="3">
    <source>
        <dbReference type="ARBA" id="ARBA00023004"/>
    </source>
</evidence>
<dbReference type="RefSeq" id="WP_338093310.1">
    <property type="nucleotide sequence ID" value="NZ_JAWDKA010000001.1"/>
</dbReference>
<reference evidence="6" key="1">
    <citation type="submission" date="2023-06" db="EMBL/GenBank/DDBJ databases">
        <title>Genome sequence of Methancorpusculaceae sp. Ag1.</title>
        <authorList>
            <person name="Protasov E."/>
            <person name="Platt K."/>
            <person name="Poehlein A."/>
            <person name="Daniel R."/>
            <person name="Brune A."/>
        </authorList>
    </citation>
    <scope>NUCLEOTIDE SEQUENCE</scope>
    <source>
        <strain evidence="6">Ag1</strain>
    </source>
</reference>
<comment type="caution">
    <text evidence="6">The sequence shown here is derived from an EMBL/GenBank/DDBJ whole genome shotgun (WGS) entry which is preliminary data.</text>
</comment>